<dbReference type="GO" id="GO:0006103">
    <property type="term" value="P:2-oxoglutarate metabolic process"/>
    <property type="evidence" value="ECO:0007669"/>
    <property type="project" value="TreeGrafter"/>
</dbReference>
<keyword evidence="4 14" id="KW-0285">Flavoprotein</keyword>
<protein>
    <recommendedName>
        <fullName evidence="3 14">Dihydrolipoyl dehydrogenase</fullName>
        <ecNumber evidence="2 14">1.8.1.4</ecNumber>
    </recommendedName>
</protein>
<keyword evidence="9 14" id="KW-0676">Redox-active center</keyword>
<dbReference type="Pfam" id="PF07992">
    <property type="entry name" value="Pyr_redox_2"/>
    <property type="match status" value="1"/>
</dbReference>
<feature type="disulfide bond" description="Redox-active" evidence="13">
    <location>
        <begin position="42"/>
        <end position="47"/>
    </location>
</feature>
<feature type="binding site" evidence="12">
    <location>
        <position position="115"/>
    </location>
    <ligand>
        <name>FAD</name>
        <dbReference type="ChEBI" id="CHEBI:57692"/>
    </ligand>
</feature>
<feature type="active site" description="Proton acceptor" evidence="11">
    <location>
        <position position="446"/>
    </location>
</feature>
<keyword evidence="5 12" id="KW-0274">FAD</keyword>
<organism evidence="17 18">
    <name type="scientific">Roseibium hamelinense</name>
    <dbReference type="NCBI Taxonomy" id="150831"/>
    <lineage>
        <taxon>Bacteria</taxon>
        <taxon>Pseudomonadati</taxon>
        <taxon>Pseudomonadota</taxon>
        <taxon>Alphaproteobacteria</taxon>
        <taxon>Hyphomicrobiales</taxon>
        <taxon>Stappiaceae</taxon>
        <taxon>Roseibium</taxon>
    </lineage>
</organism>
<feature type="domain" description="Pyridine nucleotide-disulphide oxidoreductase dimerisation" evidence="15">
    <location>
        <begin position="348"/>
        <end position="457"/>
    </location>
</feature>
<comment type="miscellaneous">
    <text evidence="14">The active site is a redox-active disulfide bond.</text>
</comment>
<dbReference type="SUPFAM" id="SSF51905">
    <property type="entry name" value="FAD/NAD(P)-binding domain"/>
    <property type="match status" value="1"/>
</dbReference>
<evidence type="ECO:0000256" key="11">
    <source>
        <dbReference type="PIRSR" id="PIRSR000350-2"/>
    </source>
</evidence>
<proteinExistence type="inferred from homology"/>
<name>A0A562T149_9HYPH</name>
<reference evidence="17 18" key="1">
    <citation type="submission" date="2019-07" db="EMBL/GenBank/DDBJ databases">
        <title>Genomic Encyclopedia of Archaeal and Bacterial Type Strains, Phase II (KMG-II): from individual species to whole genera.</title>
        <authorList>
            <person name="Goeker M."/>
        </authorList>
    </citation>
    <scope>NUCLEOTIDE SEQUENCE [LARGE SCALE GENOMIC DNA]</scope>
    <source>
        <strain evidence="17 18">ATCC BAA-252</strain>
    </source>
</reference>
<evidence type="ECO:0000256" key="14">
    <source>
        <dbReference type="RuleBase" id="RU003692"/>
    </source>
</evidence>
<evidence type="ECO:0000256" key="12">
    <source>
        <dbReference type="PIRSR" id="PIRSR000350-3"/>
    </source>
</evidence>
<evidence type="ECO:0000256" key="13">
    <source>
        <dbReference type="PIRSR" id="PIRSR000350-4"/>
    </source>
</evidence>
<keyword evidence="18" id="KW-1185">Reference proteome</keyword>
<evidence type="ECO:0000256" key="4">
    <source>
        <dbReference type="ARBA" id="ARBA00022630"/>
    </source>
</evidence>
<evidence type="ECO:0000256" key="1">
    <source>
        <dbReference type="ARBA" id="ARBA00007532"/>
    </source>
</evidence>
<feature type="binding site" evidence="12">
    <location>
        <begin position="144"/>
        <end position="146"/>
    </location>
    <ligand>
        <name>FAD</name>
        <dbReference type="ChEBI" id="CHEBI:57692"/>
    </ligand>
</feature>
<dbReference type="PANTHER" id="PTHR22912:SF151">
    <property type="entry name" value="DIHYDROLIPOYL DEHYDROGENASE, MITOCHONDRIAL"/>
    <property type="match status" value="1"/>
</dbReference>
<evidence type="ECO:0000256" key="5">
    <source>
        <dbReference type="ARBA" id="ARBA00022827"/>
    </source>
</evidence>
<gene>
    <name evidence="17" type="ORF">JM93_02462</name>
</gene>
<dbReference type="NCBIfam" id="TIGR01350">
    <property type="entry name" value="lipoamide_DH"/>
    <property type="match status" value="1"/>
</dbReference>
<keyword evidence="7 12" id="KW-0520">NAD</keyword>
<evidence type="ECO:0000256" key="3">
    <source>
        <dbReference type="ARBA" id="ARBA00016961"/>
    </source>
</evidence>
<dbReference type="GO" id="GO:0050660">
    <property type="term" value="F:flavin adenine dinucleotide binding"/>
    <property type="evidence" value="ECO:0007669"/>
    <property type="project" value="InterPro"/>
</dbReference>
<evidence type="ECO:0000256" key="9">
    <source>
        <dbReference type="ARBA" id="ARBA00023284"/>
    </source>
</evidence>
<evidence type="ECO:0000256" key="2">
    <source>
        <dbReference type="ARBA" id="ARBA00012608"/>
    </source>
</evidence>
<dbReference type="GO" id="GO:0005737">
    <property type="term" value="C:cytoplasm"/>
    <property type="evidence" value="ECO:0007669"/>
    <property type="project" value="UniProtKB-ARBA"/>
</dbReference>
<dbReference type="PRINTS" id="PR00368">
    <property type="entry name" value="FADPNR"/>
</dbReference>
<comment type="cofactor">
    <cofactor evidence="12 14">
        <name>FAD</name>
        <dbReference type="ChEBI" id="CHEBI:57692"/>
    </cofactor>
    <text evidence="12 14">Binds 1 FAD per subunit.</text>
</comment>
<dbReference type="PRINTS" id="PR00411">
    <property type="entry name" value="PNDRDTASEI"/>
</dbReference>
<dbReference type="InterPro" id="IPR050151">
    <property type="entry name" value="Class-I_Pyr_Nuc-Dis_Oxidored"/>
</dbReference>
<evidence type="ECO:0000256" key="6">
    <source>
        <dbReference type="ARBA" id="ARBA00023002"/>
    </source>
</evidence>
<feature type="binding site" evidence="12">
    <location>
        <begin position="181"/>
        <end position="188"/>
    </location>
    <ligand>
        <name>NAD(+)</name>
        <dbReference type="ChEBI" id="CHEBI:57540"/>
    </ligand>
</feature>
<dbReference type="EC" id="1.8.1.4" evidence="2 14"/>
<dbReference type="RefSeq" id="WP_145343626.1">
    <property type="nucleotide sequence ID" value="NZ_SMLY01000082.1"/>
</dbReference>
<dbReference type="SUPFAM" id="SSF55424">
    <property type="entry name" value="FAD/NAD-linked reductases, dimerisation (C-terminal) domain"/>
    <property type="match status" value="1"/>
</dbReference>
<dbReference type="InterPro" id="IPR023753">
    <property type="entry name" value="FAD/NAD-binding_dom"/>
</dbReference>
<evidence type="ECO:0000256" key="8">
    <source>
        <dbReference type="ARBA" id="ARBA00023157"/>
    </source>
</evidence>
<evidence type="ECO:0000256" key="10">
    <source>
        <dbReference type="ARBA" id="ARBA00049187"/>
    </source>
</evidence>
<dbReference type="FunFam" id="3.30.390.30:FF:000001">
    <property type="entry name" value="Dihydrolipoyl dehydrogenase"/>
    <property type="match status" value="1"/>
</dbReference>
<comment type="similarity">
    <text evidence="1 14">Belongs to the class-I pyridine nucleotide-disulfide oxidoreductase family.</text>
</comment>
<dbReference type="OrthoDB" id="9781772at2"/>
<comment type="catalytic activity">
    <reaction evidence="10 14">
        <text>N(6)-[(R)-dihydrolipoyl]-L-lysyl-[protein] + NAD(+) = N(6)-[(R)-lipoyl]-L-lysyl-[protein] + NADH + H(+)</text>
        <dbReference type="Rhea" id="RHEA:15045"/>
        <dbReference type="Rhea" id="RHEA-COMP:10474"/>
        <dbReference type="Rhea" id="RHEA-COMP:10475"/>
        <dbReference type="ChEBI" id="CHEBI:15378"/>
        <dbReference type="ChEBI" id="CHEBI:57540"/>
        <dbReference type="ChEBI" id="CHEBI:57945"/>
        <dbReference type="ChEBI" id="CHEBI:83099"/>
        <dbReference type="ChEBI" id="CHEBI:83100"/>
        <dbReference type="EC" id="1.8.1.4"/>
    </reaction>
</comment>
<comment type="caution">
    <text evidence="17">The sequence shown here is derived from an EMBL/GenBank/DDBJ whole genome shotgun (WGS) entry which is preliminary data.</text>
</comment>
<dbReference type="PROSITE" id="PS00076">
    <property type="entry name" value="PYRIDINE_REDOX_1"/>
    <property type="match status" value="1"/>
</dbReference>
<feature type="binding site" evidence="12">
    <location>
        <position position="273"/>
    </location>
    <ligand>
        <name>NAD(+)</name>
        <dbReference type="ChEBI" id="CHEBI:57540"/>
    </ligand>
</feature>
<dbReference type="InterPro" id="IPR004099">
    <property type="entry name" value="Pyr_nucl-diS_OxRdtase_dimer"/>
</dbReference>
<accession>A0A562T149</accession>
<dbReference type="InterPro" id="IPR001100">
    <property type="entry name" value="Pyr_nuc-diS_OxRdtase"/>
</dbReference>
<dbReference type="FunFam" id="3.50.50.60:FF:000001">
    <property type="entry name" value="Dihydrolipoyl dehydrogenase, mitochondrial"/>
    <property type="match status" value="1"/>
</dbReference>
<dbReference type="InterPro" id="IPR036188">
    <property type="entry name" value="FAD/NAD-bd_sf"/>
</dbReference>
<keyword evidence="12" id="KW-0547">Nucleotide-binding</keyword>
<dbReference type="PIRSF" id="PIRSF000350">
    <property type="entry name" value="Mercury_reductase_MerA"/>
    <property type="match status" value="1"/>
</dbReference>
<feature type="binding site" evidence="12">
    <location>
        <position position="204"/>
    </location>
    <ligand>
        <name>NAD(+)</name>
        <dbReference type="ChEBI" id="CHEBI:57540"/>
    </ligand>
</feature>
<dbReference type="GO" id="GO:0004148">
    <property type="term" value="F:dihydrolipoyl dehydrogenase (NADH) activity"/>
    <property type="evidence" value="ECO:0007669"/>
    <property type="project" value="UniProtKB-EC"/>
</dbReference>
<dbReference type="AlphaFoldDB" id="A0A562T149"/>
<sequence length="467" mass="48949">MAQYDLIVIGTGPGGYVCAIKAAQLGLKTAVVEKRATLGGTCLNIGCIPSKAMLHSSEMFHESGHSFEKMGIKVAKPKLDLSAMMANKQEVVDANVNGISFLMKKNKIDVHHGTGKVLGQGKVEVTSEDGKSSTLETKNIVIATGSDVMPLPGVEVDEKQIVSSTGALELEKVPGKMVVVGGGVIGLELGSVWSRLGAEVTVVEFMDKILGPMDGDVSKQFQRILKKQGLEFKLSSKVTGVEKKGKSLNVTVEPAAGGDAEVLQADIVLVSIGRKPYTEGLGLDAAGVATDDRGRVKIDAHYKTNVDGIYAIGDVVVGPMLAHKAEDEGVAVAEILAGQAGHVNYDVIPNVVYTQPEVASVGKTEEELKAAGINYKTGKFAFSANGRARAMNATDGFVKVLADAETDRVLGAHIVGFGAGDMIHEVAVLMEFGGSSEDLGRTCHAHPTMSEAVKEAAMGVFAKPIHS</sequence>
<evidence type="ECO:0000259" key="16">
    <source>
        <dbReference type="Pfam" id="PF07992"/>
    </source>
</evidence>
<evidence type="ECO:0000259" key="15">
    <source>
        <dbReference type="Pfam" id="PF02852"/>
    </source>
</evidence>
<dbReference type="Pfam" id="PF02852">
    <property type="entry name" value="Pyr_redox_dim"/>
    <property type="match status" value="1"/>
</dbReference>
<keyword evidence="6 14" id="KW-0560">Oxidoreductase</keyword>
<dbReference type="InterPro" id="IPR006258">
    <property type="entry name" value="Lipoamide_DH"/>
</dbReference>
<dbReference type="Gene3D" id="3.30.390.30">
    <property type="match status" value="1"/>
</dbReference>
<dbReference type="Proteomes" id="UP000320593">
    <property type="component" value="Unassembled WGS sequence"/>
</dbReference>
<evidence type="ECO:0000313" key="18">
    <source>
        <dbReference type="Proteomes" id="UP000320593"/>
    </source>
</evidence>
<dbReference type="InterPro" id="IPR016156">
    <property type="entry name" value="FAD/NAD-linked_Rdtase_dimer_sf"/>
</dbReference>
<evidence type="ECO:0000256" key="7">
    <source>
        <dbReference type="ARBA" id="ARBA00023027"/>
    </source>
</evidence>
<dbReference type="Gene3D" id="3.50.50.60">
    <property type="entry name" value="FAD/NAD(P)-binding domain"/>
    <property type="match status" value="2"/>
</dbReference>
<feature type="binding site" evidence="12">
    <location>
        <position position="51"/>
    </location>
    <ligand>
        <name>FAD</name>
        <dbReference type="ChEBI" id="CHEBI:57692"/>
    </ligand>
</feature>
<dbReference type="InterPro" id="IPR012999">
    <property type="entry name" value="Pyr_OxRdtase_I_AS"/>
</dbReference>
<feature type="binding site" evidence="12">
    <location>
        <begin position="320"/>
        <end position="323"/>
    </location>
    <ligand>
        <name>FAD</name>
        <dbReference type="ChEBI" id="CHEBI:57692"/>
    </ligand>
</feature>
<dbReference type="EMBL" id="VLLF01000005">
    <property type="protein sequence ID" value="TWI87222.1"/>
    <property type="molecule type" value="Genomic_DNA"/>
</dbReference>
<dbReference type="PANTHER" id="PTHR22912">
    <property type="entry name" value="DISULFIDE OXIDOREDUCTASE"/>
    <property type="match status" value="1"/>
</dbReference>
<keyword evidence="8" id="KW-1015">Disulfide bond</keyword>
<feature type="domain" description="FAD/NAD(P)-binding" evidence="16">
    <location>
        <begin position="4"/>
        <end position="329"/>
    </location>
</feature>
<evidence type="ECO:0000313" key="17">
    <source>
        <dbReference type="EMBL" id="TWI87222.1"/>
    </source>
</evidence>
<feature type="binding site" evidence="12">
    <location>
        <position position="314"/>
    </location>
    <ligand>
        <name>FAD</name>
        <dbReference type="ChEBI" id="CHEBI:57692"/>
    </ligand>
</feature>